<gene>
    <name evidence="1" type="ORF">VCO139_0014</name>
</gene>
<evidence type="ECO:0000313" key="2">
    <source>
        <dbReference type="Proteomes" id="UP000014321"/>
    </source>
</evidence>
<proteinExistence type="predicted"/>
<dbReference type="Proteomes" id="UP000014321">
    <property type="component" value="Segment"/>
</dbReference>
<keyword evidence="2" id="KW-1185">Reference proteome</keyword>
<organism evidence="1 2">
    <name type="scientific">Vibrio phage VCO139</name>
    <dbReference type="NCBI Taxonomy" id="1283073"/>
    <lineage>
        <taxon>Viruses</taxon>
        <taxon>Duplodnaviria</taxon>
        <taxon>Heunggongvirae</taxon>
        <taxon>Uroviricota</taxon>
        <taxon>Caudoviricetes</taxon>
        <taxon>Schitoviridae</taxon>
        <taxon>Pacinivirus</taxon>
        <taxon>Pacinivirus VCO139</taxon>
    </lineage>
</organism>
<protein>
    <submittedName>
        <fullName evidence="1">Uncharacterized protein</fullName>
    </submittedName>
</protein>
<name>R9R4D5_9CAUD</name>
<reference evidence="1 2" key="1">
    <citation type="journal article" date="2013" name="Virol. J.">
        <title>Whole genome sequencing and comparative genomic analyses of two Vibrio cholerae O139 Bengal-specific Podoviruses to other N4-like phages reveal extensive genetic diversity.</title>
        <authorList>
            <person name="Fouts D.E."/>
            <person name="Klumpp J."/>
            <person name="Bishop-Lilly K.A."/>
            <person name="Rajavel M."/>
            <person name="Willner K.M."/>
            <person name="Butani A."/>
            <person name="Henry M."/>
            <person name="Biswas B."/>
            <person name="Li M."/>
            <person name="Albert M.J."/>
            <person name="Loessner M.J."/>
            <person name="Calendar R."/>
            <person name="Sozhamannan S."/>
        </authorList>
    </citation>
    <scope>NUCLEOTIDE SEQUENCE [LARGE SCALE GENOMIC DNA]</scope>
</reference>
<evidence type="ECO:0000313" key="1">
    <source>
        <dbReference type="EMBL" id="AGI61844.1"/>
    </source>
</evidence>
<dbReference type="EMBL" id="KC438283">
    <property type="protein sequence ID" value="AGI61844.1"/>
    <property type="molecule type" value="Genomic_DNA"/>
</dbReference>
<accession>R9R4D5</accession>
<sequence length="90" mass="10321">MQEFKRVLVKVNVDKLQIGLSINSFGAKPKYCTGYKYGSIRFYIPLKSLLEQGFSFPDKSPEWYEQGSALIDNIPCYCLWDSEVEVLAES</sequence>